<dbReference type="InterPro" id="IPR000731">
    <property type="entry name" value="SSD"/>
</dbReference>
<feature type="transmembrane region" description="Helical" evidence="6">
    <location>
        <begin position="258"/>
        <end position="280"/>
    </location>
</feature>
<dbReference type="Pfam" id="PF03176">
    <property type="entry name" value="MMPL"/>
    <property type="match status" value="2"/>
</dbReference>
<dbReference type="InterPro" id="IPR004869">
    <property type="entry name" value="MMPL_dom"/>
</dbReference>
<evidence type="ECO:0000256" key="5">
    <source>
        <dbReference type="ARBA" id="ARBA00023136"/>
    </source>
</evidence>
<evidence type="ECO:0000256" key="1">
    <source>
        <dbReference type="ARBA" id="ARBA00004651"/>
    </source>
</evidence>
<feature type="transmembrane region" description="Helical" evidence="6">
    <location>
        <begin position="415"/>
        <end position="433"/>
    </location>
</feature>
<feature type="transmembrane region" description="Helical" evidence="6">
    <location>
        <begin position="286"/>
        <end position="309"/>
    </location>
</feature>
<dbReference type="AlphaFoldDB" id="A0A6L9EHV2"/>
<feature type="transmembrane region" description="Helical" evidence="6">
    <location>
        <begin position="362"/>
        <end position="387"/>
    </location>
</feature>
<feature type="transmembrane region" description="Helical" evidence="6">
    <location>
        <begin position="233"/>
        <end position="251"/>
    </location>
</feature>
<feature type="transmembrane region" description="Helical" evidence="6">
    <location>
        <begin position="329"/>
        <end position="350"/>
    </location>
</feature>
<dbReference type="EMBL" id="WXYO01000009">
    <property type="protein sequence ID" value="NAS14236.1"/>
    <property type="molecule type" value="Genomic_DNA"/>
</dbReference>
<keyword evidence="4 6" id="KW-1133">Transmembrane helix</keyword>
<feature type="transmembrane region" description="Helical" evidence="6">
    <location>
        <begin position="745"/>
        <end position="772"/>
    </location>
</feature>
<feature type="transmembrane region" description="Helical" evidence="6">
    <location>
        <begin position="645"/>
        <end position="665"/>
    </location>
</feature>
<dbReference type="SUPFAM" id="SSF82866">
    <property type="entry name" value="Multidrug efflux transporter AcrB transmembrane domain"/>
    <property type="match status" value="2"/>
</dbReference>
<evidence type="ECO:0000256" key="3">
    <source>
        <dbReference type="ARBA" id="ARBA00022692"/>
    </source>
</evidence>
<keyword evidence="9" id="KW-1185">Reference proteome</keyword>
<dbReference type="InterPro" id="IPR050545">
    <property type="entry name" value="Mycobact_MmpL"/>
</dbReference>
<comment type="subcellular location">
    <subcellularLocation>
        <location evidence="1">Cell membrane</location>
        <topology evidence="1">Multi-pass membrane protein</topology>
    </subcellularLocation>
</comment>
<gene>
    <name evidence="8" type="ORF">GTQ38_19655</name>
</gene>
<name>A0A6L9EHV2_9FLAO</name>
<protein>
    <submittedName>
        <fullName evidence="8">MMPL family transporter</fullName>
    </submittedName>
</protein>
<proteinExistence type="predicted"/>
<comment type="caution">
    <text evidence="8">The sequence shown here is derived from an EMBL/GenBank/DDBJ whole genome shotgun (WGS) entry which is preliminary data.</text>
</comment>
<reference evidence="8 9" key="1">
    <citation type="submission" date="2020-01" db="EMBL/GenBank/DDBJ databases">
        <title>Bacteria diversity of Porities sp.</title>
        <authorList>
            <person name="Wang G."/>
        </authorList>
    </citation>
    <scope>NUCLEOTIDE SEQUENCE [LARGE SCALE GENOMIC DNA]</scope>
    <source>
        <strain evidence="8 9">R33</strain>
    </source>
</reference>
<evidence type="ECO:0000256" key="4">
    <source>
        <dbReference type="ARBA" id="ARBA00022989"/>
    </source>
</evidence>
<accession>A0A6L9EHV2</accession>
<dbReference type="PANTHER" id="PTHR33406:SF12">
    <property type="entry name" value="BLR2997 PROTEIN"/>
    <property type="match status" value="1"/>
</dbReference>
<feature type="domain" description="SSD" evidence="7">
    <location>
        <begin position="258"/>
        <end position="384"/>
    </location>
</feature>
<dbReference type="Gene3D" id="1.20.1640.10">
    <property type="entry name" value="Multidrug efflux transporter AcrB transmembrane domain"/>
    <property type="match status" value="2"/>
</dbReference>
<evidence type="ECO:0000256" key="6">
    <source>
        <dbReference type="SAM" id="Phobius"/>
    </source>
</evidence>
<keyword evidence="3 6" id="KW-0812">Transmembrane</keyword>
<evidence type="ECO:0000313" key="9">
    <source>
        <dbReference type="Proteomes" id="UP000475249"/>
    </source>
</evidence>
<feature type="transmembrane region" description="Helical" evidence="6">
    <location>
        <begin position="710"/>
        <end position="733"/>
    </location>
</feature>
<keyword evidence="5 6" id="KW-0472">Membrane</keyword>
<feature type="transmembrane region" description="Helical" evidence="6">
    <location>
        <begin position="619"/>
        <end position="638"/>
    </location>
</feature>
<dbReference type="Proteomes" id="UP000475249">
    <property type="component" value="Unassembled WGS sequence"/>
</dbReference>
<dbReference type="PROSITE" id="PS50156">
    <property type="entry name" value="SSD"/>
    <property type="match status" value="1"/>
</dbReference>
<evidence type="ECO:0000313" key="8">
    <source>
        <dbReference type="EMBL" id="NAS14236.1"/>
    </source>
</evidence>
<evidence type="ECO:0000256" key="2">
    <source>
        <dbReference type="ARBA" id="ARBA00022475"/>
    </source>
</evidence>
<dbReference type="PANTHER" id="PTHR33406">
    <property type="entry name" value="MEMBRANE PROTEIN MJ1562-RELATED"/>
    <property type="match status" value="1"/>
</dbReference>
<feature type="transmembrane region" description="Helical" evidence="6">
    <location>
        <begin position="671"/>
        <end position="689"/>
    </location>
</feature>
<organism evidence="8 9">
    <name type="scientific">Poritiphilus flavus</name>
    <dbReference type="NCBI Taxonomy" id="2697053"/>
    <lineage>
        <taxon>Bacteria</taxon>
        <taxon>Pseudomonadati</taxon>
        <taxon>Bacteroidota</taxon>
        <taxon>Flavobacteriia</taxon>
        <taxon>Flavobacteriales</taxon>
        <taxon>Flavobacteriaceae</taxon>
        <taxon>Poritiphilus</taxon>
    </lineage>
</organism>
<sequence>MNALKKAGNATNRFAKNWASFVIRYKWPVFIGTILLAFGLASQGKMEFDGDYHVFFSESNPELEAFDALQEKYTKDDNVILVLSPSNGDVFTRENLIAIEELTAEAWNTPYSSRVDAITNFQHTRADGDDLYVDDLSYETSLKTEAEIKEIRVTALKEPLLVNRIINEAGSVTAVNITVRLPGLDSAAEIPEVTKFTRDMIAAFKEKNPQFEVHSSGLVPLNTAFFESSQRDLMLTMVMLLIVIVTTLILTRSFFSTISTLVVVLFSIISAVGFVGIMGIKLTPPSAVFPTMVLTLAVADSIHILITMLQKMRKDGLGKKEALVESMRLNFMPVLITSLTTVIGFLTMNFGEVPPFWDLGNITAFGMTMAFLYSTTTLPALMAIFPVKVRQRDVEKEQKIGWYTKLGYFVSRQPARLTLISFTIIAVLAYMATRNVFNDEFINYFDETVDFRTDTDYISNNLTGIYNIEYSIGSGESGGINNPEYLQKLNEFEDWLNEQPEVVHVNAFSEVARRVNRSMHGDETAYYRVPDNRQEAAQFLLLYELSLPFGLDLNNQINVDKSETRVTVTIENISSAEMIAFSKRGEQWLKDNAPEAMQSLGVSPTLMFSKLGFRQAESMFKGNVFAIVLITLVLILALRSLRLGLLSIIPNVTPVLVGFGIWALYKGQINTGMVIVFGMTLGIIVDDTVHFMSKFLRARRELGYDARQAVVYAFETVGKALVTTTVVLLAGFAVLSTSSFALNSYMARITVIIITAALIIDFILLPSLLILISKKSEAVDEVKELQPQIQLNK</sequence>
<evidence type="ECO:0000259" key="7">
    <source>
        <dbReference type="PROSITE" id="PS50156"/>
    </source>
</evidence>
<dbReference type="GO" id="GO:0005886">
    <property type="term" value="C:plasma membrane"/>
    <property type="evidence" value="ECO:0007669"/>
    <property type="project" value="UniProtKB-SubCell"/>
</dbReference>
<dbReference type="RefSeq" id="WP_161437283.1">
    <property type="nucleotide sequence ID" value="NZ_WXYO01000009.1"/>
</dbReference>
<keyword evidence="2" id="KW-1003">Cell membrane</keyword>